<evidence type="ECO:0000313" key="2">
    <source>
        <dbReference type="EMBL" id="OMI35546.1"/>
    </source>
</evidence>
<name>A0A1R1SB53_9ACTN</name>
<sequence>MFIAAGHGLKGLEFGCVHALDAINEAMRVAIPSLERLADIVGLARSRRISRSDHIGPCLLHGPWGRVDAADGSEVFDLWRLRWYGLSLPESVEVTDEDLRSAVRSLQPLLDEVRPGSVYSGRPADSSAPGRGAARQSGCVQVSGATVALHDL</sequence>
<evidence type="ECO:0000313" key="3">
    <source>
        <dbReference type="Proteomes" id="UP000186168"/>
    </source>
</evidence>
<proteinExistence type="predicted"/>
<comment type="caution">
    <text evidence="2">The sequence shown here is derived from an EMBL/GenBank/DDBJ whole genome shotgun (WGS) entry which is preliminary data.</text>
</comment>
<evidence type="ECO:0000256" key="1">
    <source>
        <dbReference type="SAM" id="MobiDB-lite"/>
    </source>
</evidence>
<protein>
    <submittedName>
        <fullName evidence="2">Uncharacterized protein</fullName>
    </submittedName>
</protein>
<feature type="region of interest" description="Disordered" evidence="1">
    <location>
        <begin position="114"/>
        <end position="136"/>
    </location>
</feature>
<organism evidence="2 3">
    <name type="scientific">Streptomyces sparsogenes DSM 40356</name>
    <dbReference type="NCBI Taxonomy" id="1331668"/>
    <lineage>
        <taxon>Bacteria</taxon>
        <taxon>Bacillati</taxon>
        <taxon>Actinomycetota</taxon>
        <taxon>Actinomycetes</taxon>
        <taxon>Kitasatosporales</taxon>
        <taxon>Streptomycetaceae</taxon>
        <taxon>Streptomyces</taxon>
    </lineage>
</organism>
<accession>A0A1R1SB53</accession>
<gene>
    <name evidence="2" type="ORF">SPAR_30936</name>
</gene>
<reference evidence="2 3" key="1">
    <citation type="submission" date="2013-05" db="EMBL/GenBank/DDBJ databases">
        <title>Genome sequence of Streptomyces sparsogenes DSM 40356.</title>
        <authorList>
            <person name="Coyne S."/>
            <person name="Seebeck F.P."/>
        </authorList>
    </citation>
    <scope>NUCLEOTIDE SEQUENCE [LARGE SCALE GENOMIC DNA]</scope>
    <source>
        <strain evidence="2 3">DSM 40356</strain>
    </source>
</reference>
<keyword evidence="3" id="KW-1185">Reference proteome</keyword>
<dbReference type="EMBL" id="ASQP01000395">
    <property type="protein sequence ID" value="OMI35546.1"/>
    <property type="molecule type" value="Genomic_DNA"/>
</dbReference>
<dbReference type="Proteomes" id="UP000186168">
    <property type="component" value="Unassembled WGS sequence"/>
</dbReference>
<dbReference type="AlphaFoldDB" id="A0A1R1SB53"/>